<evidence type="ECO:0000313" key="2">
    <source>
        <dbReference type="EMBL" id="MBR7672232.1"/>
    </source>
</evidence>
<evidence type="ECO:0000313" key="3">
    <source>
        <dbReference type="Proteomes" id="UP000675554"/>
    </source>
</evidence>
<keyword evidence="3" id="KW-1185">Reference proteome</keyword>
<protein>
    <submittedName>
        <fullName evidence="2">Uncharacterized protein</fullName>
    </submittedName>
</protein>
<dbReference type="Proteomes" id="UP000675554">
    <property type="component" value="Unassembled WGS sequence"/>
</dbReference>
<proteinExistence type="predicted"/>
<comment type="caution">
    <text evidence="2">The sequence shown here is derived from an EMBL/GenBank/DDBJ whole genome shotgun (WGS) entry which is preliminary data.</text>
</comment>
<feature type="region of interest" description="Disordered" evidence="1">
    <location>
        <begin position="1"/>
        <end position="38"/>
    </location>
</feature>
<dbReference type="AlphaFoldDB" id="A0A8T4ILR0"/>
<gene>
    <name evidence="2" type="ORF">KDA82_04145</name>
</gene>
<evidence type="ECO:0000256" key="1">
    <source>
        <dbReference type="SAM" id="MobiDB-lite"/>
    </source>
</evidence>
<feature type="compositionally biased region" description="Basic and acidic residues" evidence="1">
    <location>
        <begin position="27"/>
        <end position="38"/>
    </location>
</feature>
<dbReference type="EMBL" id="JAGSMN010000079">
    <property type="protein sequence ID" value="MBR7672232.1"/>
    <property type="molecule type" value="Genomic_DNA"/>
</dbReference>
<accession>A0A8T4ILR0</accession>
<sequence length="280" mass="29963">MRNKESPVPSAVRPEAGTGDPTSAALSDERRSADRERFSRQDRALCVAYGGGRRPRVPPTLLVEYGVEAAHALLPGTWWLASLTGVEVGPATGTFTGPGARAEKPPVREGARAAVPVTVALSPEATGEPAADRSLRLKATVHLRREIRVDRPDDAVRTGRRAGEYVGRFRPRTAGQPPEAPQAVPSGYRTPLLALNSLWCLASTTERTRDRDGVEPAPSFSCERVDFFTSCDDRELMCLFGQLALMRVPAGSHGGPFCAAVAPDGRTLITCTNAVHITTA</sequence>
<name>A0A8T4ILR0_9ACTN</name>
<reference evidence="2" key="1">
    <citation type="submission" date="2021-04" db="EMBL/GenBank/DDBJ databases">
        <title>Sequencing of actinobacteria type strains.</title>
        <authorList>
            <person name="Nguyen G.-S."/>
            <person name="Wentzel A."/>
        </authorList>
    </citation>
    <scope>NUCLEOTIDE SEQUENCE</scope>
    <source>
        <strain evidence="2">DSM 42095</strain>
    </source>
</reference>
<organism evidence="2 3">
    <name type="scientific">Streptomyces daliensis</name>
    <dbReference type="NCBI Taxonomy" id="299421"/>
    <lineage>
        <taxon>Bacteria</taxon>
        <taxon>Bacillati</taxon>
        <taxon>Actinomycetota</taxon>
        <taxon>Actinomycetes</taxon>
        <taxon>Kitasatosporales</taxon>
        <taxon>Streptomycetaceae</taxon>
        <taxon>Streptomyces</taxon>
    </lineage>
</organism>